<protein>
    <submittedName>
        <fullName evidence="1">Glycosyl hydrolases family 2, TIM barrel domain-containing protein</fullName>
    </submittedName>
</protein>
<keyword evidence="1" id="KW-0378">Hydrolase</keyword>
<proteinExistence type="predicted"/>
<accession>A0ACC3TFX2</accession>
<organism evidence="1 2">
    <name type="scientific">Lipomyces orientalis</name>
    <dbReference type="NCBI Taxonomy" id="1233043"/>
    <lineage>
        <taxon>Eukaryota</taxon>
        <taxon>Fungi</taxon>
        <taxon>Dikarya</taxon>
        <taxon>Ascomycota</taxon>
        <taxon>Saccharomycotina</taxon>
        <taxon>Lipomycetes</taxon>
        <taxon>Lipomycetales</taxon>
        <taxon>Lipomycetaceae</taxon>
        <taxon>Lipomyces</taxon>
    </lineage>
</organism>
<evidence type="ECO:0000313" key="2">
    <source>
        <dbReference type="Proteomes" id="UP001489719"/>
    </source>
</evidence>
<reference evidence="2" key="1">
    <citation type="journal article" date="2024" name="Front. Bioeng. Biotechnol.">
        <title>Genome-scale model development and genomic sequencing of the oleaginous clade Lipomyces.</title>
        <authorList>
            <person name="Czajka J.J."/>
            <person name="Han Y."/>
            <person name="Kim J."/>
            <person name="Mondo S.J."/>
            <person name="Hofstad B.A."/>
            <person name="Robles A."/>
            <person name="Haridas S."/>
            <person name="Riley R."/>
            <person name="LaButti K."/>
            <person name="Pangilinan J."/>
            <person name="Andreopoulos W."/>
            <person name="Lipzen A."/>
            <person name="Yan J."/>
            <person name="Wang M."/>
            <person name="Ng V."/>
            <person name="Grigoriev I.V."/>
            <person name="Spatafora J.W."/>
            <person name="Magnuson J.K."/>
            <person name="Baker S.E."/>
            <person name="Pomraning K.R."/>
        </authorList>
    </citation>
    <scope>NUCLEOTIDE SEQUENCE [LARGE SCALE GENOMIC DNA]</scope>
    <source>
        <strain evidence="2">CBS 10300</strain>
    </source>
</reference>
<evidence type="ECO:0000313" key="1">
    <source>
        <dbReference type="EMBL" id="KAK9319777.1"/>
    </source>
</evidence>
<comment type="caution">
    <text evidence="1">The sequence shown here is derived from an EMBL/GenBank/DDBJ whole genome shotgun (WGS) entry which is preliminary data.</text>
</comment>
<keyword evidence="2" id="KW-1185">Reference proteome</keyword>
<name>A0ACC3TFX2_9ASCO</name>
<sequence length="1042" mass="118976">MSLDDIQNPSVVHRNRIAPRAYALPPHTFCLNGIWKFFFSETPLAALEPIEKWDTITVPGHWQLQGYSHPHYTNIQFPFPVEPPNVPSVNQTGVYERDFNIPLDWDAHNLEFRLRFEGVDSAFHVILNDADVGYGQGSRNASEFYITDHLKQGTNTLRVRVYQWCDGSYLEDQDHWWLSGIFRDVYVLAYPKSGHVEDFTITTLLDESYLNATLDVKLKLDIACPWKLDAFLIDKDGNSIANSSCTGSQDDFATKVSMDITNPKKWTAESPYLYTLTFFLVDMEGVTLLHKHSQKVGFRQVELKNGNITVNGVDILFRGVNRHEHHPKFGRAVPSDYTYRDLLLIKAFNMNAIRTSHYPSHPQFYDFCDELGIWVMDEADLECHGFFEPISRSMGLPQTMDYQDRKKIVFPEASKFTSCNPDWAEAYLERARQMVHRDKNHPSVIIWSLGNESFFGENHTLMYDMIKKIDPTRLVHYEADWLAESATDMYSRMYTAVDVLDQLCRDRDESFEKPLILCEFGHSMGNSPGSLAEYLELFYKYRWLQGGFIWEFSSHGFLHTDSTGNEFYAFGGEFGDTPNDSTFVIDGIVYSDHTPTQIMEELKKVMQPVGIDYNAGELKITNLYDFVSLEHLGIDWLVTALPQTLGNKKIIMSGTLPTPSVTARSTVTISTPNFECLKGFEQHEIWLTVNFRNKYATEFCTAGHLVAMSQFRLVPGDVTIVDSPSLTLPRSLVFRQNVQQPTIVQTRLKVSVTTSVLHFEFDKERARITSWKVENRDVLISEYNILSFWRAPTNNDGPVDAPYWRRFGLDKMQTSVKSVIVDTESDDPAVLLSIVAQLYIAPPVLGWGFNTLVTYKLLSTNEVHISTHVVVTGYKDYMIPNIIPRIGWEFGIPSTFTECKWLGLGPFESYADKRSAAYVDVFSAKTKELDTHYELPQEHGNRLDTRWVWVGDEPTKSGILASMETNEGGRHMFGFKVSDECDLEAAKHPNMIKRGAQFLRIDYGQHGIGSQACGPGVMDKYKLRTPRDLQFSIKLKAVTGSH</sequence>
<dbReference type="EMBL" id="MU970163">
    <property type="protein sequence ID" value="KAK9319777.1"/>
    <property type="molecule type" value="Genomic_DNA"/>
</dbReference>
<gene>
    <name evidence="1" type="ORF">V1517DRAFT_296676</name>
</gene>
<dbReference type="Proteomes" id="UP001489719">
    <property type="component" value="Unassembled WGS sequence"/>
</dbReference>